<dbReference type="Pfam" id="PF13365">
    <property type="entry name" value="Trypsin_2"/>
    <property type="match status" value="1"/>
</dbReference>
<dbReference type="PROSITE" id="PS50093">
    <property type="entry name" value="PKD"/>
    <property type="match status" value="1"/>
</dbReference>
<comment type="caution">
    <text evidence="3">The sequence shown here is derived from an EMBL/GenBank/DDBJ whole genome shotgun (WGS) entry which is preliminary data.</text>
</comment>
<dbReference type="Gene3D" id="2.40.10.10">
    <property type="entry name" value="Trypsin-like serine proteases"/>
    <property type="match status" value="2"/>
</dbReference>
<dbReference type="EMBL" id="VIKS01000002">
    <property type="protein sequence ID" value="TQV89205.1"/>
    <property type="molecule type" value="Genomic_DNA"/>
</dbReference>
<evidence type="ECO:0000313" key="4">
    <source>
        <dbReference type="Proteomes" id="UP000315439"/>
    </source>
</evidence>
<dbReference type="PANTHER" id="PTHR36234:SF5">
    <property type="entry name" value="LYSYL ENDOPEPTIDASE"/>
    <property type="match status" value="1"/>
</dbReference>
<dbReference type="SUPFAM" id="SSF50494">
    <property type="entry name" value="Trypsin-like serine proteases"/>
    <property type="match status" value="1"/>
</dbReference>
<name>A0A545UIB7_9GAMM</name>
<feature type="transmembrane region" description="Helical" evidence="1">
    <location>
        <begin position="687"/>
        <end position="706"/>
    </location>
</feature>
<keyword evidence="3" id="KW-0645">Protease</keyword>
<dbReference type="Gene3D" id="2.60.40.10">
    <property type="entry name" value="Immunoglobulins"/>
    <property type="match status" value="1"/>
</dbReference>
<keyword evidence="1" id="KW-1133">Transmembrane helix</keyword>
<protein>
    <submittedName>
        <fullName evidence="3">Trypsin-like serine protease</fullName>
    </submittedName>
</protein>
<dbReference type="GO" id="GO:0006508">
    <property type="term" value="P:proteolysis"/>
    <property type="evidence" value="ECO:0007669"/>
    <property type="project" value="UniProtKB-KW"/>
</dbReference>
<evidence type="ECO:0000313" key="3">
    <source>
        <dbReference type="EMBL" id="TQV89205.1"/>
    </source>
</evidence>
<dbReference type="SUPFAM" id="SSF49299">
    <property type="entry name" value="PKD domain"/>
    <property type="match status" value="1"/>
</dbReference>
<keyword evidence="4" id="KW-1185">Reference proteome</keyword>
<keyword evidence="1" id="KW-0812">Transmembrane</keyword>
<dbReference type="InterPro" id="IPR000601">
    <property type="entry name" value="PKD_dom"/>
</dbReference>
<dbReference type="PANTHER" id="PTHR36234">
    <property type="entry name" value="LYSYL ENDOPEPTIDASE"/>
    <property type="match status" value="1"/>
</dbReference>
<dbReference type="CDD" id="cd00146">
    <property type="entry name" value="PKD"/>
    <property type="match status" value="1"/>
</dbReference>
<proteinExistence type="predicted"/>
<dbReference type="InterPro" id="IPR013783">
    <property type="entry name" value="Ig-like_fold"/>
</dbReference>
<reference evidence="3 4" key="1">
    <citation type="submission" date="2019-07" db="EMBL/GenBank/DDBJ databases">
        <title>Draft genome for Aliikangiella sp. M105.</title>
        <authorList>
            <person name="Wang G."/>
        </authorList>
    </citation>
    <scope>NUCLEOTIDE SEQUENCE [LARGE SCALE GENOMIC DNA]</scope>
    <source>
        <strain evidence="3 4">M105</strain>
    </source>
</reference>
<dbReference type="InterPro" id="IPR009003">
    <property type="entry name" value="Peptidase_S1_PA"/>
</dbReference>
<dbReference type="Proteomes" id="UP000315439">
    <property type="component" value="Unassembled WGS sequence"/>
</dbReference>
<dbReference type="InterPro" id="IPR035986">
    <property type="entry name" value="PKD_dom_sf"/>
</dbReference>
<evidence type="ECO:0000259" key="2">
    <source>
        <dbReference type="PROSITE" id="PS50093"/>
    </source>
</evidence>
<organism evidence="3 4">
    <name type="scientific">Aliikangiella coralliicola</name>
    <dbReference type="NCBI Taxonomy" id="2592383"/>
    <lineage>
        <taxon>Bacteria</taxon>
        <taxon>Pseudomonadati</taxon>
        <taxon>Pseudomonadota</taxon>
        <taxon>Gammaproteobacteria</taxon>
        <taxon>Oceanospirillales</taxon>
        <taxon>Pleioneaceae</taxon>
        <taxon>Aliikangiella</taxon>
    </lineage>
</organism>
<dbReference type="InterPro" id="IPR043504">
    <property type="entry name" value="Peptidase_S1_PA_chymotrypsin"/>
</dbReference>
<evidence type="ECO:0000256" key="1">
    <source>
        <dbReference type="SAM" id="Phobius"/>
    </source>
</evidence>
<dbReference type="AlphaFoldDB" id="A0A545UIB7"/>
<feature type="domain" description="PKD" evidence="2">
    <location>
        <begin position="461"/>
        <end position="540"/>
    </location>
</feature>
<keyword evidence="1" id="KW-0472">Membrane</keyword>
<dbReference type="PRINTS" id="PR01774">
    <property type="entry name" value="EXFOLTOXIN"/>
</dbReference>
<dbReference type="OrthoDB" id="5619888at2"/>
<dbReference type="InterPro" id="IPR008353">
    <property type="entry name" value="Peptidase_S1B_tx"/>
</dbReference>
<dbReference type="GO" id="GO:0004252">
    <property type="term" value="F:serine-type endopeptidase activity"/>
    <property type="evidence" value="ECO:0007669"/>
    <property type="project" value="InterPro"/>
</dbReference>
<accession>A0A545UIB7</accession>
<dbReference type="RefSeq" id="WP_142892055.1">
    <property type="nucleotide sequence ID" value="NZ_ML660161.1"/>
</dbReference>
<sequence>MALKVANLLNKLIAILLFIFLIISALPLKALSEQIQQSRLIERPESFTTRQLPELPVNYLQSVNLQQLNKQDKIRAQQNQPFRFAIPIFPQQSKEMSGEWQVVGEMAIWRLNIASTQAKSFNFVLSQLTLPESAQLYFYNKSAQQVLGPYTKDDVAGSQEFWSPLIEASEATIEINVPVSDKPQLNFEVSQINLGYRDWQQASLPDNECHIDVVCSQGDDWRDPIRSVARYTIKGQFLCTGTLVNNTSNDRTPYFLTAKHCEVTPSSAASMIFYWNYQTSSCNGARNGSLTDVQSGAAFRAASEHSDFALVELNKVPPSPFNVHWSGWDRRNSIPDMVASIHHPGGLEKSISLDFGPFSRTQRFSDSNNTNGAYLRVTSWDEGSTAPGSSGSGIWNSQGQLTGTLTGGFASCQAPQESDWYGRMAVHWDANLSQSAQVKAWLDPETTDDLTLAGVDECSPPEVSVTVEPQNIKINEAARFVINNGEDSYLYRWDFNDDGRIDSTSAAPEYTYDYLYKGNLRLKVVAENGCTQTLTRAISVLPPEEEIFPLAGRLSSRWSQSRRADDGWFIDSNSFFEGGLSLKSKPINNSQKAAIELIHNFNHPTDNFISFAVKTSTESGKDKLNFYVDNRLVDSWDGEVPWQLNYYPLEPGLHILSWSYEKDNRNSAGADAVWIDAVSGITQSSSGGGAVNIYSLLLLVCICFVGRKRNKNQLC</sequence>
<keyword evidence="3" id="KW-0378">Hydrolase</keyword>
<gene>
    <name evidence="3" type="ORF">FLL46_03500</name>
</gene>